<dbReference type="Gene3D" id="4.10.280.10">
    <property type="entry name" value="Helix-loop-helix DNA-binding domain"/>
    <property type="match status" value="1"/>
</dbReference>
<dbReference type="PROSITE" id="PS50888">
    <property type="entry name" value="BHLH"/>
    <property type="match status" value="1"/>
</dbReference>
<dbReference type="OrthoDB" id="6436229at2759"/>
<dbReference type="EMBL" id="BMAO01003939">
    <property type="protein sequence ID" value="GFQ91164.1"/>
    <property type="molecule type" value="Genomic_DNA"/>
</dbReference>
<keyword evidence="6" id="KW-0539">Nucleus</keyword>
<evidence type="ECO:0000256" key="4">
    <source>
        <dbReference type="ARBA" id="ARBA00023159"/>
    </source>
</evidence>
<evidence type="ECO:0000313" key="9">
    <source>
        <dbReference type="EMBL" id="GFQ91164.1"/>
    </source>
</evidence>
<keyword evidence="5" id="KW-0804">Transcription</keyword>
<dbReference type="GO" id="GO:0046983">
    <property type="term" value="F:protein dimerization activity"/>
    <property type="evidence" value="ECO:0007669"/>
    <property type="project" value="InterPro"/>
</dbReference>
<dbReference type="Proteomes" id="UP000887116">
    <property type="component" value="Unassembled WGS sequence"/>
</dbReference>
<keyword evidence="10" id="KW-1185">Reference proteome</keyword>
<dbReference type="InterPro" id="IPR036638">
    <property type="entry name" value="HLH_DNA-bd_sf"/>
</dbReference>
<reference evidence="9" key="1">
    <citation type="submission" date="2020-07" db="EMBL/GenBank/DDBJ databases">
        <title>Multicomponent nature underlies the extraordinary mechanical properties of spider dragline silk.</title>
        <authorList>
            <person name="Kono N."/>
            <person name="Nakamura H."/>
            <person name="Mori M."/>
            <person name="Yoshida Y."/>
            <person name="Ohtoshi R."/>
            <person name="Malay A.D."/>
            <person name="Moran D.A.P."/>
            <person name="Tomita M."/>
            <person name="Numata K."/>
            <person name="Arakawa K."/>
        </authorList>
    </citation>
    <scope>NUCLEOTIDE SEQUENCE</scope>
</reference>
<evidence type="ECO:0000256" key="7">
    <source>
        <dbReference type="SAM" id="MobiDB-lite"/>
    </source>
</evidence>
<dbReference type="PANTHER" id="PTHR10328">
    <property type="entry name" value="PROTEIN MAX MYC-ASSOCIATED FACTOR X"/>
    <property type="match status" value="1"/>
</dbReference>
<feature type="compositionally biased region" description="Acidic residues" evidence="7">
    <location>
        <begin position="154"/>
        <end position="166"/>
    </location>
</feature>
<comment type="caution">
    <text evidence="9">The sequence shown here is derived from an EMBL/GenBank/DDBJ whole genome shotgun (WGS) entry which is preliminary data.</text>
</comment>
<protein>
    <submittedName>
        <fullName evidence="9">Max</fullName>
    </submittedName>
</protein>
<dbReference type="PRINTS" id="PR00044">
    <property type="entry name" value="LEUZIPPRMYC"/>
</dbReference>
<feature type="region of interest" description="Disordered" evidence="7">
    <location>
        <begin position="1"/>
        <end position="38"/>
    </location>
</feature>
<gene>
    <name evidence="9" type="primary">NCL1_35638</name>
    <name evidence="9" type="ORF">TNCT_144191</name>
</gene>
<evidence type="ECO:0000256" key="2">
    <source>
        <dbReference type="ARBA" id="ARBA00023015"/>
    </source>
</evidence>
<keyword evidence="2" id="KW-0805">Transcription regulation</keyword>
<dbReference type="GO" id="GO:0090575">
    <property type="term" value="C:RNA polymerase II transcription regulator complex"/>
    <property type="evidence" value="ECO:0007669"/>
    <property type="project" value="TreeGrafter"/>
</dbReference>
<keyword evidence="3" id="KW-0238">DNA-binding</keyword>
<evidence type="ECO:0000256" key="6">
    <source>
        <dbReference type="ARBA" id="ARBA00023242"/>
    </source>
</evidence>
<evidence type="ECO:0000256" key="5">
    <source>
        <dbReference type="ARBA" id="ARBA00023163"/>
    </source>
</evidence>
<keyword evidence="4" id="KW-0010">Activator</keyword>
<dbReference type="InterPro" id="IPR002418">
    <property type="entry name" value="Tscrpt_reg_Myc"/>
</dbReference>
<proteinExistence type="inferred from homology"/>
<dbReference type="PANTHER" id="PTHR10328:SF3">
    <property type="entry name" value="PROTEIN MAX"/>
    <property type="match status" value="1"/>
</dbReference>
<feature type="region of interest" description="Disordered" evidence="7">
    <location>
        <begin position="149"/>
        <end position="179"/>
    </location>
</feature>
<dbReference type="GO" id="GO:0003677">
    <property type="term" value="F:DNA binding"/>
    <property type="evidence" value="ECO:0007669"/>
    <property type="project" value="UniProtKB-KW"/>
</dbReference>
<comment type="similarity">
    <text evidence="1">Belongs to the MAX family.</text>
</comment>
<dbReference type="GO" id="GO:0045944">
    <property type="term" value="P:positive regulation of transcription by RNA polymerase II"/>
    <property type="evidence" value="ECO:0007669"/>
    <property type="project" value="TreeGrafter"/>
</dbReference>
<feature type="compositionally biased region" description="Acidic residues" evidence="7">
    <location>
        <begin position="1"/>
        <end position="29"/>
    </location>
</feature>
<evidence type="ECO:0000256" key="3">
    <source>
        <dbReference type="ARBA" id="ARBA00023125"/>
    </source>
</evidence>
<dbReference type="AlphaFoldDB" id="A0A8X6HQS4"/>
<dbReference type="Pfam" id="PF00010">
    <property type="entry name" value="HLH"/>
    <property type="match status" value="1"/>
</dbReference>
<evidence type="ECO:0000256" key="1">
    <source>
        <dbReference type="ARBA" id="ARBA00007628"/>
    </source>
</evidence>
<feature type="domain" description="BHLH" evidence="8">
    <location>
        <begin position="32"/>
        <end position="85"/>
    </location>
</feature>
<sequence length="179" mass="20785">MSDNDWITDADDVTSTSDDSDNEQIDVENDTDKRQYHNLLERKRRDNLKDTFSALRDIIPSLKRKRNRASRIEILKATTDFLKKNNPKVEILKDKIEKRNQFIEYYTKLTEEIQKCAAEGDWDRFREIEKSSKTLEDFGLNDSEDEALVKSIDEGGESDSGDSEDTDSPKRLCLNVVNE</sequence>
<name>A0A8X6HQS4_TRICU</name>
<organism evidence="9 10">
    <name type="scientific">Trichonephila clavata</name>
    <name type="common">Joro spider</name>
    <name type="synonym">Nephila clavata</name>
    <dbReference type="NCBI Taxonomy" id="2740835"/>
    <lineage>
        <taxon>Eukaryota</taxon>
        <taxon>Metazoa</taxon>
        <taxon>Ecdysozoa</taxon>
        <taxon>Arthropoda</taxon>
        <taxon>Chelicerata</taxon>
        <taxon>Arachnida</taxon>
        <taxon>Araneae</taxon>
        <taxon>Araneomorphae</taxon>
        <taxon>Entelegynae</taxon>
        <taxon>Araneoidea</taxon>
        <taxon>Nephilidae</taxon>
        <taxon>Trichonephila</taxon>
    </lineage>
</organism>
<dbReference type="GO" id="GO:0003700">
    <property type="term" value="F:DNA-binding transcription factor activity"/>
    <property type="evidence" value="ECO:0007669"/>
    <property type="project" value="InterPro"/>
</dbReference>
<dbReference type="InterPro" id="IPR011598">
    <property type="entry name" value="bHLH_dom"/>
</dbReference>
<evidence type="ECO:0000259" key="8">
    <source>
        <dbReference type="PROSITE" id="PS50888"/>
    </source>
</evidence>
<dbReference type="SMART" id="SM00353">
    <property type="entry name" value="HLH"/>
    <property type="match status" value="1"/>
</dbReference>
<accession>A0A8X6HQS4</accession>
<dbReference type="SUPFAM" id="SSF47459">
    <property type="entry name" value="HLH, helix-loop-helix DNA-binding domain"/>
    <property type="match status" value="1"/>
</dbReference>
<evidence type="ECO:0000313" key="10">
    <source>
        <dbReference type="Proteomes" id="UP000887116"/>
    </source>
</evidence>